<evidence type="ECO:0000313" key="5">
    <source>
        <dbReference type="Proteomes" id="UP000281406"/>
    </source>
</evidence>
<gene>
    <name evidence="4" type="ORF">DPX16_22897</name>
</gene>
<dbReference type="SUPFAM" id="SSF54160">
    <property type="entry name" value="Chromo domain-like"/>
    <property type="match status" value="1"/>
</dbReference>
<dbReference type="EMBL" id="RJVU01069169">
    <property type="protein sequence ID" value="ROI73786.1"/>
    <property type="molecule type" value="Genomic_DNA"/>
</dbReference>
<dbReference type="AlphaFoldDB" id="A0A3N0XPS3"/>
<proteinExistence type="predicted"/>
<dbReference type="SMART" id="SM00298">
    <property type="entry name" value="CHROMO"/>
    <property type="match status" value="1"/>
</dbReference>
<dbReference type="OrthoDB" id="1918685at2759"/>
<comment type="caution">
    <text evidence="4">The sequence shown here is derived from an EMBL/GenBank/DDBJ whole genome shotgun (WGS) entry which is preliminary data.</text>
</comment>
<dbReference type="InterPro" id="IPR032549">
    <property type="entry name" value="DUF4939"/>
</dbReference>
<dbReference type="InterPro" id="IPR000953">
    <property type="entry name" value="Chromo/chromo_shadow_dom"/>
</dbReference>
<dbReference type="InterPro" id="IPR023780">
    <property type="entry name" value="Chromo_domain"/>
</dbReference>
<comment type="subcellular location">
    <subcellularLocation>
        <location evidence="1">Nucleus</location>
    </subcellularLocation>
</comment>
<dbReference type="Gene3D" id="2.40.50.40">
    <property type="match status" value="1"/>
</dbReference>
<protein>
    <submittedName>
        <fullName evidence="4">Retrotransposon-like protein 1</fullName>
    </submittedName>
</protein>
<dbReference type="Pfam" id="PF00385">
    <property type="entry name" value="Chromo"/>
    <property type="match status" value="1"/>
</dbReference>
<feature type="region of interest" description="Disordered" evidence="2">
    <location>
        <begin position="360"/>
        <end position="412"/>
    </location>
</feature>
<organism evidence="4 5">
    <name type="scientific">Anabarilius grahami</name>
    <name type="common">Kanglang fish</name>
    <name type="synonym">Barilius grahami</name>
    <dbReference type="NCBI Taxonomy" id="495550"/>
    <lineage>
        <taxon>Eukaryota</taxon>
        <taxon>Metazoa</taxon>
        <taxon>Chordata</taxon>
        <taxon>Craniata</taxon>
        <taxon>Vertebrata</taxon>
        <taxon>Euteleostomi</taxon>
        <taxon>Actinopterygii</taxon>
        <taxon>Neopterygii</taxon>
        <taxon>Teleostei</taxon>
        <taxon>Ostariophysi</taxon>
        <taxon>Cypriniformes</taxon>
        <taxon>Xenocyprididae</taxon>
        <taxon>Xenocypridinae</taxon>
        <taxon>Xenocypridinae incertae sedis</taxon>
        <taxon>Anabarilius</taxon>
    </lineage>
</organism>
<evidence type="ECO:0000313" key="4">
    <source>
        <dbReference type="EMBL" id="ROI73786.1"/>
    </source>
</evidence>
<feature type="domain" description="Chromo" evidence="3">
    <location>
        <begin position="312"/>
        <end position="370"/>
    </location>
</feature>
<dbReference type="PROSITE" id="PS50013">
    <property type="entry name" value="CHROMO_2"/>
    <property type="match status" value="1"/>
</dbReference>
<name>A0A3N0XPS3_ANAGA</name>
<evidence type="ECO:0000256" key="2">
    <source>
        <dbReference type="SAM" id="MobiDB-lite"/>
    </source>
</evidence>
<evidence type="ECO:0000256" key="1">
    <source>
        <dbReference type="ARBA" id="ARBA00004123"/>
    </source>
</evidence>
<feature type="region of interest" description="Disordered" evidence="2">
    <location>
        <begin position="17"/>
        <end position="36"/>
    </location>
</feature>
<keyword evidence="5" id="KW-1185">Reference proteome</keyword>
<dbReference type="GO" id="GO:0005634">
    <property type="term" value="C:nucleus"/>
    <property type="evidence" value="ECO:0007669"/>
    <property type="project" value="UniProtKB-SubCell"/>
</dbReference>
<evidence type="ECO:0000259" key="3">
    <source>
        <dbReference type="PROSITE" id="PS50013"/>
    </source>
</evidence>
<dbReference type="Pfam" id="PF16297">
    <property type="entry name" value="DUF4939"/>
    <property type="match status" value="1"/>
</dbReference>
<feature type="compositionally biased region" description="Polar residues" evidence="2">
    <location>
        <begin position="393"/>
        <end position="412"/>
    </location>
</feature>
<dbReference type="InterPro" id="IPR016197">
    <property type="entry name" value="Chromo-like_dom_sf"/>
</dbReference>
<reference evidence="4 5" key="1">
    <citation type="submission" date="2018-10" db="EMBL/GenBank/DDBJ databases">
        <title>Genome assembly for a Yunnan-Guizhou Plateau 3E fish, Anabarilius grahami (Regan), and its evolutionary and genetic applications.</title>
        <authorList>
            <person name="Jiang W."/>
        </authorList>
    </citation>
    <scope>NUCLEOTIDE SEQUENCE [LARGE SCALE GENOMIC DNA]</scope>
    <source>
        <strain evidence="4">AG-KIZ</strain>
        <tissue evidence="4">Muscle</tissue>
    </source>
</reference>
<feature type="compositionally biased region" description="Basic residues" evidence="2">
    <location>
        <begin position="368"/>
        <end position="379"/>
    </location>
</feature>
<dbReference type="Proteomes" id="UP000281406">
    <property type="component" value="Unassembled WGS sequence"/>
</dbReference>
<accession>A0A3N0XPS3</accession>
<sequence>MSHPDPFQELVGALRRALTPQPPSPPPAVASTTTTFTPSPIVHASPMAKPAPYSGSAENCSGFLLQCVLVLEMQPHLYPDDTSKIAFIISQLQGKALQWADSLWTQKGPVVQSYSSFVSHFRLEPRVRLHLTAYEDSIGLERFIQLSIRVGSRMQSCIEEHQGQPLFNTLLRQSEPISPPEPASEPMQVENSRLSSAKRQRRLTLNHICHICMPHPSSSSHGSAGNFISCALCRQLKLKTSPSPTIYHIHSITGKPLSQRKLQLPAQYRIHPTFHVSLLKPHHPSVSVSTEPDVAAAEPPLLPLILDYGAAYEVREILDSRRHGGLLEYLVDWEGYGPEERSWVPRDNILDPNLLQAFHTNHLDRPAPRGRGRPPRRWGPRPSGAGRGRRGTVTDTSGSTIHQSQRTQSPEY</sequence>